<dbReference type="AlphaFoldDB" id="A0AAE9ZAR0"/>
<reference evidence="2" key="1">
    <citation type="submission" date="2023-02" db="EMBL/GenBank/DDBJ databases">
        <title>Genome sequence of Hyphococcus flavus.</title>
        <authorList>
            <person name="Rong J.-C."/>
            <person name="Zhao Q."/>
            <person name="Yi M."/>
            <person name="Wu J.-Y."/>
        </authorList>
    </citation>
    <scope>NUCLEOTIDE SEQUENCE</scope>
    <source>
        <strain evidence="2">MCCC 1K03223</strain>
    </source>
</reference>
<feature type="signal peptide" evidence="1">
    <location>
        <begin position="1"/>
        <end position="23"/>
    </location>
</feature>
<protein>
    <recommendedName>
        <fullName evidence="4">VPLPA-CTERM sorting domain-containing protein</fullName>
    </recommendedName>
</protein>
<evidence type="ECO:0000313" key="3">
    <source>
        <dbReference type="Proteomes" id="UP001214043"/>
    </source>
</evidence>
<accession>A0AAE9ZAR0</accession>
<sequence>MSIIRLFVTSVFAAGLLAAPANATTFIFKSGGAFIDMPTGNVAMDCGTVGADLCTDDDTLGFDYSKDGVSFNASAYQYTDDTYASRDKTLLIQDISPENSGLGAFSENDLKNDQTQFNSLESIEFVFNETVSLTNFEFNAGDDLDCSSGAHTEGPCGDFELWINGALFATITAVDLLTDVFTGMTFEFRAITPDAGFAIAQFEVVNEVPIPGAIPLFLAGMAWLRFSSRRRKKNAS</sequence>
<feature type="chain" id="PRO_5042184305" description="VPLPA-CTERM sorting domain-containing protein" evidence="1">
    <location>
        <begin position="24"/>
        <end position="236"/>
    </location>
</feature>
<keyword evidence="3" id="KW-1185">Reference proteome</keyword>
<evidence type="ECO:0008006" key="4">
    <source>
        <dbReference type="Google" id="ProtNLM"/>
    </source>
</evidence>
<dbReference type="RefSeq" id="WP_274492716.1">
    <property type="nucleotide sequence ID" value="NZ_CP118166.1"/>
</dbReference>
<keyword evidence="1" id="KW-0732">Signal</keyword>
<evidence type="ECO:0000313" key="2">
    <source>
        <dbReference type="EMBL" id="WDI30894.1"/>
    </source>
</evidence>
<proteinExistence type="predicted"/>
<dbReference type="KEGG" id="hfl:PUV54_13115"/>
<dbReference type="Proteomes" id="UP001214043">
    <property type="component" value="Chromosome"/>
</dbReference>
<organism evidence="2 3">
    <name type="scientific">Hyphococcus flavus</name>
    <dbReference type="NCBI Taxonomy" id="1866326"/>
    <lineage>
        <taxon>Bacteria</taxon>
        <taxon>Pseudomonadati</taxon>
        <taxon>Pseudomonadota</taxon>
        <taxon>Alphaproteobacteria</taxon>
        <taxon>Parvularculales</taxon>
        <taxon>Parvularculaceae</taxon>
        <taxon>Hyphococcus</taxon>
    </lineage>
</organism>
<gene>
    <name evidence="2" type="ORF">PUV54_13115</name>
</gene>
<name>A0AAE9ZAR0_9PROT</name>
<evidence type="ECO:0000256" key="1">
    <source>
        <dbReference type="SAM" id="SignalP"/>
    </source>
</evidence>
<dbReference type="EMBL" id="CP118166">
    <property type="protein sequence ID" value="WDI30894.1"/>
    <property type="molecule type" value="Genomic_DNA"/>
</dbReference>